<accession>A0ACC2G6D7</accession>
<protein>
    <submittedName>
        <fullName evidence="1">Uncharacterized protein</fullName>
    </submittedName>
</protein>
<evidence type="ECO:0000313" key="1">
    <source>
        <dbReference type="EMBL" id="KAJ7999163.1"/>
    </source>
</evidence>
<sequence>MNPANCIASGAAVTLKGFNYNKPPLAPKPKLVSHLTFKVPFSHMSRPCSSTRGPKPPIAPKPIVLHDPEDQDTSPLSHIDQHGYTNGRWLPLDQNLDQENTPEDSLIGGEELKEENTTEDSLSGGEELNEENTPEDSLIGGEELNEENTQKDCLGGGEELNEENTQKDSLIGGEELNEENTPVKPQHDSCNLRSVINTPSDGNEENMEQEEKDWGLVDNVLPEDTLGCYDTGFPLESADVVEMNDMDVTGDINPKGCYAGEALADTDDLSVCDLYVTSIEEEEPGYTCECGPGEEEIVVARRKSEEDRRNEEEETSESKVGGVTESFSEEPIDLVADIEVTRFQEEVDVGVDKYKPYSIIDEEPITSDYTMEESECQLGAEQLFHQEKEAVDPNLEPNYISTEDIVDSEQGFTEVKAHVLAERENTPEESTLVTSETTEPSEYAAIGDDDSLCDDLGEIGQIECVSSEDYVEIGDDSDDDDGDDQNKENMTRSCQKTLPAVQTLGDLQNQSNKQPRSRLVSISMTTDTSHGWFSDSQQLSPDSSDKIRVKEDLDGHIVPFLDESTDTEDNLSDEHVYEEAGFDSEGESVLHFDRKSIVNRSRSVSGKVPETVLEEPGSDYHLQNYCEVGLNQSGPALSSSPMLNSTRGLRRPHRFLLYPRSFSMEGRDPPLCVYREVSQGEMGLDSLSLPSVMGSSGSFSQQSYVPSSGLSTPTSAVDIPPPFELAYITKKPITKSSPSLFIEGDCLDRQKKKKSTFKRFLMLKFRRKSEKKLQADVNVPCSRSPESGRHVPASVLDSDRHSMASSPQLLSRVLCKPQRSPESPSTFLLYKDVKRKRGSVAFLNRSVARVESFEERSHAPFTPLPLSKPRSISFPNADMSDYENLPAQALSSDYENIQIPSTRPVRLGNFPGFFDRPIRVLSSANETDGYVDMSSFPGFESKAQSPEEESESAYTEAYNVCSIADAPRWGSEVKAGEKEVGEEYHGRTSEEEEEEGGAESNYDRQNDGRSRAFYIAKELLDTERLHVKALKLLQEDFREAVGAAVGDEGDPVLDEERLREILNGLPDVYTLHRRILTELENRIRLWDESQRIADVVLSRKSEFVVFTNYIGHYDRRMSLLDDSCATSPAFSAIVRQYEQSPAGEDVSLKHQLLQVIVRVAQYRMLLTDYLNNLSPDSREYQDTQAALVFVSDIADQANDNLKYGENLLRLVNIQYSVQGQKDLLQPDRVFVKEGTLMKVSRKCRQPRHLFLMNDVLLYTYPQQDGKYRLINTLPLTGIKVSKPIIDGVQNALRIEGAEISITLAASSCSERGDWFHTLSRTVSDNARGVGTFSSSSGESLHQARERLWLALGDKAPTLVPMSHVMMCMNCTSDFSLTLRRHHCHACGRIVCRSCSRNRYPLKYLKDHMAKVCDHCYSELKKRGGDLSGPTGTDSPRSNRRSSRPLSAVFQNIHPPSLWRHRKGTASLTQVSLPEDSCMSGSLQRKRTKRSWKRLWFRLKDKVLYTYLTREEKVASESLPLLGFTVKLPDRPGGEETTNVFELYHKKTLYYTFKAEDNHTAKRWVNAMEEATVL</sequence>
<dbReference type="Proteomes" id="UP001157502">
    <property type="component" value="Chromosome 17"/>
</dbReference>
<organism evidence="1 2">
    <name type="scientific">Dallia pectoralis</name>
    <name type="common">Alaska blackfish</name>
    <dbReference type="NCBI Taxonomy" id="75939"/>
    <lineage>
        <taxon>Eukaryota</taxon>
        <taxon>Metazoa</taxon>
        <taxon>Chordata</taxon>
        <taxon>Craniata</taxon>
        <taxon>Vertebrata</taxon>
        <taxon>Euteleostomi</taxon>
        <taxon>Actinopterygii</taxon>
        <taxon>Neopterygii</taxon>
        <taxon>Teleostei</taxon>
        <taxon>Protacanthopterygii</taxon>
        <taxon>Esociformes</taxon>
        <taxon>Umbridae</taxon>
        <taxon>Dallia</taxon>
    </lineage>
</organism>
<dbReference type="EMBL" id="CM055744">
    <property type="protein sequence ID" value="KAJ7999163.1"/>
    <property type="molecule type" value="Genomic_DNA"/>
</dbReference>
<name>A0ACC2G6D7_DALPE</name>
<gene>
    <name evidence="1" type="ORF">DPEC_G00212550</name>
</gene>
<keyword evidence="2" id="KW-1185">Reference proteome</keyword>
<comment type="caution">
    <text evidence="1">The sequence shown here is derived from an EMBL/GenBank/DDBJ whole genome shotgun (WGS) entry which is preliminary data.</text>
</comment>
<reference evidence="1" key="1">
    <citation type="submission" date="2021-05" db="EMBL/GenBank/DDBJ databases">
        <authorList>
            <person name="Pan Q."/>
            <person name="Jouanno E."/>
            <person name="Zahm M."/>
            <person name="Klopp C."/>
            <person name="Cabau C."/>
            <person name="Louis A."/>
            <person name="Berthelot C."/>
            <person name="Parey E."/>
            <person name="Roest Crollius H."/>
            <person name="Montfort J."/>
            <person name="Robinson-Rechavi M."/>
            <person name="Bouchez O."/>
            <person name="Lampietro C."/>
            <person name="Lopez Roques C."/>
            <person name="Donnadieu C."/>
            <person name="Postlethwait J."/>
            <person name="Bobe J."/>
            <person name="Dillon D."/>
            <person name="Chandos A."/>
            <person name="von Hippel F."/>
            <person name="Guiguen Y."/>
        </authorList>
    </citation>
    <scope>NUCLEOTIDE SEQUENCE</scope>
    <source>
        <strain evidence="1">YG-Jan2019</strain>
    </source>
</reference>
<evidence type="ECO:0000313" key="2">
    <source>
        <dbReference type="Proteomes" id="UP001157502"/>
    </source>
</evidence>
<proteinExistence type="predicted"/>